<dbReference type="EMBL" id="NPIA01000008">
    <property type="protein sequence ID" value="OZM56138.1"/>
    <property type="molecule type" value="Genomic_DNA"/>
</dbReference>
<evidence type="ECO:0000313" key="3">
    <source>
        <dbReference type="Proteomes" id="UP000217083"/>
    </source>
</evidence>
<gene>
    <name evidence="2" type="ORF">CIB95_13600</name>
</gene>
<dbReference type="CDD" id="cd02440">
    <property type="entry name" value="AdoMet_MTases"/>
    <property type="match status" value="1"/>
</dbReference>
<proteinExistence type="predicted"/>
<sequence length="145" mass="16406">MDENAIKGGRGKRFGSEKVEEQLKNQLKESYNKVAKIRDKSPIQQWKINEMNLFVNELADLGQTKLLDLGAGPGLQSLYFQQLNIQVTAIDLSSEMVRLCKEKGISAHEMDLSNLQFENGTFDAVWSMNSLLHVPKKSLRPILKT</sequence>
<name>A0A263BRE1_9BACI</name>
<dbReference type="InterPro" id="IPR029063">
    <property type="entry name" value="SAM-dependent_MTases_sf"/>
</dbReference>
<keyword evidence="3" id="KW-1185">Reference proteome</keyword>
<dbReference type="Proteomes" id="UP000217083">
    <property type="component" value="Unassembled WGS sequence"/>
</dbReference>
<protein>
    <recommendedName>
        <fullName evidence="1">Methyltransferase domain-containing protein</fullName>
    </recommendedName>
</protein>
<dbReference type="Gene3D" id="3.40.50.150">
    <property type="entry name" value="Vaccinia Virus protein VP39"/>
    <property type="match status" value="1"/>
</dbReference>
<organism evidence="2 3">
    <name type="scientific">Lottiidibacillus patelloidae</name>
    <dbReference type="NCBI Taxonomy" id="2670334"/>
    <lineage>
        <taxon>Bacteria</taxon>
        <taxon>Bacillati</taxon>
        <taxon>Bacillota</taxon>
        <taxon>Bacilli</taxon>
        <taxon>Bacillales</taxon>
        <taxon>Bacillaceae</taxon>
        <taxon>Lottiidibacillus</taxon>
    </lineage>
</organism>
<evidence type="ECO:0000313" key="2">
    <source>
        <dbReference type="EMBL" id="OZM56138.1"/>
    </source>
</evidence>
<reference evidence="3" key="1">
    <citation type="submission" date="2017-08" db="EMBL/GenBank/DDBJ databases">
        <authorList>
            <person name="Huang Z."/>
        </authorList>
    </citation>
    <scope>NUCLEOTIDE SEQUENCE [LARGE SCALE GENOMIC DNA]</scope>
    <source>
        <strain evidence="3">SA5d-4</strain>
    </source>
</reference>
<evidence type="ECO:0000259" key="1">
    <source>
        <dbReference type="Pfam" id="PF13649"/>
    </source>
</evidence>
<feature type="domain" description="Methyltransferase" evidence="1">
    <location>
        <begin position="67"/>
        <end position="144"/>
    </location>
</feature>
<reference evidence="2 3" key="2">
    <citation type="submission" date="2017-09" db="EMBL/GenBank/DDBJ databases">
        <title>Bacillus patelloidae sp. nov., isolated from the intestinal tract of a marine limpet.</title>
        <authorList>
            <person name="Liu R."/>
            <person name="Dong C."/>
            <person name="Shao Z."/>
        </authorList>
    </citation>
    <scope>NUCLEOTIDE SEQUENCE [LARGE SCALE GENOMIC DNA]</scope>
    <source>
        <strain evidence="2 3">SA5d-4</strain>
    </source>
</reference>
<dbReference type="InterPro" id="IPR041698">
    <property type="entry name" value="Methyltransf_25"/>
</dbReference>
<comment type="caution">
    <text evidence="2">The sequence shown here is derived from an EMBL/GenBank/DDBJ whole genome shotgun (WGS) entry which is preliminary data.</text>
</comment>
<dbReference type="PANTHER" id="PTHR43591">
    <property type="entry name" value="METHYLTRANSFERASE"/>
    <property type="match status" value="1"/>
</dbReference>
<accession>A0A263BRE1</accession>
<dbReference type="Pfam" id="PF13649">
    <property type="entry name" value="Methyltransf_25"/>
    <property type="match status" value="1"/>
</dbReference>
<dbReference type="AlphaFoldDB" id="A0A263BRE1"/>
<dbReference type="SUPFAM" id="SSF53335">
    <property type="entry name" value="S-adenosyl-L-methionine-dependent methyltransferases"/>
    <property type="match status" value="1"/>
</dbReference>